<comment type="caution">
    <text evidence="6">The sequence shown here is derived from an EMBL/GenBank/DDBJ whole genome shotgun (WGS) entry which is preliminary data.</text>
</comment>
<evidence type="ECO:0000313" key="7">
    <source>
        <dbReference type="Proteomes" id="UP001240561"/>
    </source>
</evidence>
<feature type="domain" description="HYR" evidence="4">
    <location>
        <begin position="723"/>
        <end position="783"/>
    </location>
</feature>
<evidence type="ECO:0000313" key="6">
    <source>
        <dbReference type="EMBL" id="MDK6695335.1"/>
    </source>
</evidence>
<evidence type="ECO:0000256" key="1">
    <source>
        <dbReference type="ARBA" id="ARBA00022737"/>
    </source>
</evidence>
<keyword evidence="3" id="KW-0732">Signal</keyword>
<dbReference type="RefSeq" id="WP_285059891.1">
    <property type="nucleotide sequence ID" value="NZ_JASOGJ010000002.1"/>
</dbReference>
<feature type="region of interest" description="Disordered" evidence="2">
    <location>
        <begin position="357"/>
        <end position="388"/>
    </location>
</feature>
<evidence type="ECO:0000256" key="3">
    <source>
        <dbReference type="SAM" id="SignalP"/>
    </source>
</evidence>
<dbReference type="Pfam" id="PF02494">
    <property type="entry name" value="HYR"/>
    <property type="match status" value="1"/>
</dbReference>
<protein>
    <submittedName>
        <fullName evidence="6">Rib/alpha-like domain-containing protein</fullName>
    </submittedName>
</protein>
<dbReference type="Pfam" id="PF08428">
    <property type="entry name" value="Rib"/>
    <property type="match status" value="1"/>
</dbReference>
<proteinExistence type="predicted"/>
<dbReference type="Gene3D" id="2.60.40.10">
    <property type="entry name" value="Immunoglobulins"/>
    <property type="match status" value="1"/>
</dbReference>
<reference evidence="6 7" key="1">
    <citation type="submission" date="2023-05" db="EMBL/GenBank/DDBJ databases">
        <title>Cataloging the Phylogenetic Diversity of Human Bladder Bacteria.</title>
        <authorList>
            <person name="Du J."/>
        </authorList>
    </citation>
    <scope>NUCLEOTIDE SEQUENCE [LARGE SCALE GENOMIC DNA]</scope>
    <source>
        <strain evidence="6 7">UMB9230</strain>
    </source>
</reference>
<feature type="compositionally biased region" description="Basic and acidic residues" evidence="2">
    <location>
        <begin position="872"/>
        <end position="881"/>
    </location>
</feature>
<dbReference type="InterPro" id="IPR059115">
    <property type="entry name" value="Rib"/>
</dbReference>
<evidence type="ECO:0000259" key="5">
    <source>
        <dbReference type="Pfam" id="PF08428"/>
    </source>
</evidence>
<feature type="region of interest" description="Disordered" evidence="2">
    <location>
        <begin position="865"/>
        <end position="922"/>
    </location>
</feature>
<keyword evidence="1" id="KW-0677">Repeat</keyword>
<feature type="compositionally biased region" description="Basic and acidic residues" evidence="2">
    <location>
        <begin position="362"/>
        <end position="377"/>
    </location>
</feature>
<dbReference type="EMBL" id="JASOGJ010000002">
    <property type="protein sequence ID" value="MDK6695335.1"/>
    <property type="molecule type" value="Genomic_DNA"/>
</dbReference>
<dbReference type="InterPro" id="IPR003410">
    <property type="entry name" value="HYR_dom"/>
</dbReference>
<dbReference type="GO" id="GO:0005975">
    <property type="term" value="P:carbohydrate metabolic process"/>
    <property type="evidence" value="ECO:0007669"/>
    <property type="project" value="UniProtKB-ARBA"/>
</dbReference>
<organism evidence="6 7">
    <name type="scientific">Gardnerella vaginalis</name>
    <dbReference type="NCBI Taxonomy" id="2702"/>
    <lineage>
        <taxon>Bacteria</taxon>
        <taxon>Bacillati</taxon>
        <taxon>Actinomycetota</taxon>
        <taxon>Actinomycetes</taxon>
        <taxon>Bifidobacteriales</taxon>
        <taxon>Bifidobacteriaceae</taxon>
        <taxon>Gardnerella</taxon>
    </lineage>
</organism>
<feature type="signal peptide" evidence="3">
    <location>
        <begin position="1"/>
        <end position="49"/>
    </location>
</feature>
<evidence type="ECO:0000259" key="4">
    <source>
        <dbReference type="Pfam" id="PF02494"/>
    </source>
</evidence>
<feature type="chain" id="PRO_5044851184" evidence="3">
    <location>
        <begin position="50"/>
        <end position="922"/>
    </location>
</feature>
<sequence length="922" mass="99797">MTTTNPSKHTSSSKSSRKRSAHKVHTLPLATMAALLTAATCLGSQPAMAVTARTPISTPTYTATAKRLTNGTGAVYQDREYVPLGDKKPWLQYPNILEFRRLRGRNSDATEIKSDEEGSDNNWKFVNDRTAMYAHVETRDNSDYLIFDVFFNNNAESMVSKSNKQWYIWQVPYAIADLDQNGLYKSDTVTNLRYDAYRPKTQGHILSQDPEAFEKDNSLSFSVPNMRQTDKHFGKDNYALYQVGIGLNPGDKLYDDLDQIFHRNGNEPLISRMAADQAMYAFNNGSQYNKNYGLGITVAKPYDDVAYHMHAELKLRPGAINKKADNYNDKYANIQNAWTWANSGSWGATTSSAYTVISGRDPSNDEDKDGKLKRNKTDSTAPKIYHNGTEITDDNQTIQLKEGDTLSFTTTDNKGYIEKFSISGLTDTPTTKQGVGSESKPLSSDGITVTKKMKDKEVTITSEDGSGNVTTRKVKVTVTKKQKLSKEHPLTGKTIDTTVGGTLPKLTEIDNFVTVKDGNKLDKQPTLSWKGTAPNTNTVGKFTHEITGTYSDNSTSPANVNINVKPKKPVIETDLTNLAGRTGQKVTVSVGSGIPEGTTTTVKLFDKDNNVIGSTTTINNGKSEITVNGEIPAGDVYATTTVSKPDKKDGPKKTIPGFNLTSDNSDKKQATAPKDTQKPTITATADSLSVEVGQDLKIHIVAKDDVKVEEVPNAKALQQGLGLELNELSSRIKSSQTTNTDKEKDFDLTVKNIQPKEVGTHTITFTVKDSAGNTGTTTLTITVKPKAPTVTVPASGDGQGSAKITPATDTDSLVITYTPENETTPKTITVKKGTDGKWKIDGNTPEGVKVNETTGEVTIPANKIQDGSKVTAVDKKGKTSSDEATGNAGNNPTTTETKPKAPTVTVPASGDGQGSAKITPAT</sequence>
<feature type="compositionally biased region" description="Low complexity" evidence="2">
    <location>
        <begin position="883"/>
        <end position="908"/>
    </location>
</feature>
<dbReference type="AlphaFoldDB" id="A0ABD4Z9T1"/>
<name>A0ABD4Z9T1_GARVA</name>
<feature type="non-terminal residue" evidence="6">
    <location>
        <position position="922"/>
    </location>
</feature>
<evidence type="ECO:0000256" key="2">
    <source>
        <dbReference type="SAM" id="MobiDB-lite"/>
    </source>
</evidence>
<gene>
    <name evidence="6" type="ORF">QP177_01955</name>
</gene>
<accession>A0ABD4Z9T1</accession>
<feature type="region of interest" description="Disordered" evidence="2">
    <location>
        <begin position="641"/>
        <end position="680"/>
    </location>
</feature>
<feature type="region of interest" description="Disordered" evidence="2">
    <location>
        <begin position="1"/>
        <end position="22"/>
    </location>
</feature>
<dbReference type="Proteomes" id="UP001240561">
    <property type="component" value="Unassembled WGS sequence"/>
</dbReference>
<feature type="domain" description="Rib" evidence="5">
    <location>
        <begin position="488"/>
        <end position="565"/>
    </location>
</feature>
<dbReference type="InterPro" id="IPR013783">
    <property type="entry name" value="Ig-like_fold"/>
</dbReference>